<reference evidence="2" key="1">
    <citation type="submission" date="2015-05" db="EMBL/GenBank/DDBJ databases">
        <title>Permanent draft genome of Rhodopirellula islandicus K833.</title>
        <authorList>
            <person name="Kizina J."/>
            <person name="Richter M."/>
            <person name="Glockner F.O."/>
            <person name="Harder J."/>
        </authorList>
    </citation>
    <scope>NUCLEOTIDE SEQUENCE [LARGE SCALE GENOMIC DNA]</scope>
    <source>
        <strain evidence="2">K833</strain>
    </source>
</reference>
<comment type="caution">
    <text evidence="2">The sequence shown here is derived from an EMBL/GenBank/DDBJ whole genome shotgun (WGS) entry which is preliminary data.</text>
</comment>
<dbReference type="PATRIC" id="fig|595434.4.peg.6136"/>
<feature type="domain" description="Polysaccharide pyruvyl transferase" evidence="1">
    <location>
        <begin position="12"/>
        <end position="282"/>
    </location>
</feature>
<dbReference type="InterPro" id="IPR007345">
    <property type="entry name" value="Polysacch_pyruvyl_Trfase"/>
</dbReference>
<dbReference type="AlphaFoldDB" id="A0A0J1B494"/>
<proteinExistence type="predicted"/>
<sequence>MRVLVENSTWNNIGDGFYQFSLYYMLKSVFADADIAMLEGPIERAFRPRNFKDNAFKLNLIQEADLFVLSGPIMSVSFIEEYGGLIKKIIASGKKYCLLSVHGNGKAQKENLDFLSRYSPVAFSSRDPQTYELYKDCCGKSLNGVCAASLVSKTCPVADICESERYVTVSFYEAFEPPIEAGEDGAIHAPRKRIEKERHWKWMRHLEWMRRYPSDIDGVKIIRPVHDIGYKFSHLNFAKPNSFLSYNPLSYLSLYKQTELTVSNRVHAVLPTLSFGNPAVYYGTTARNGVFERLGIDLRYGCEIRVPQATLDKEFFVMTQFLESSLGEHL</sequence>
<dbReference type="STRING" id="595434.RISK_006452"/>
<protein>
    <recommendedName>
        <fullName evidence="1">Polysaccharide pyruvyl transferase domain-containing protein</fullName>
    </recommendedName>
</protein>
<organism evidence="2 3">
    <name type="scientific">Rhodopirellula islandica</name>
    <dbReference type="NCBI Taxonomy" id="595434"/>
    <lineage>
        <taxon>Bacteria</taxon>
        <taxon>Pseudomonadati</taxon>
        <taxon>Planctomycetota</taxon>
        <taxon>Planctomycetia</taxon>
        <taxon>Pirellulales</taxon>
        <taxon>Pirellulaceae</taxon>
        <taxon>Rhodopirellula</taxon>
    </lineage>
</organism>
<gene>
    <name evidence="2" type="ORF">RISK_006452</name>
</gene>
<evidence type="ECO:0000313" key="2">
    <source>
        <dbReference type="EMBL" id="KLU01296.1"/>
    </source>
</evidence>
<evidence type="ECO:0000313" key="3">
    <source>
        <dbReference type="Proteomes" id="UP000036367"/>
    </source>
</evidence>
<dbReference type="EMBL" id="LECT01000054">
    <property type="protein sequence ID" value="KLU01296.1"/>
    <property type="molecule type" value="Genomic_DNA"/>
</dbReference>
<accession>A0A0J1B494</accession>
<name>A0A0J1B494_RHOIS</name>
<dbReference type="Pfam" id="PF04230">
    <property type="entry name" value="PS_pyruv_trans"/>
    <property type="match status" value="1"/>
</dbReference>
<dbReference type="Proteomes" id="UP000036367">
    <property type="component" value="Unassembled WGS sequence"/>
</dbReference>
<keyword evidence="3" id="KW-1185">Reference proteome</keyword>
<evidence type="ECO:0000259" key="1">
    <source>
        <dbReference type="Pfam" id="PF04230"/>
    </source>
</evidence>